<name>S5DRV0_9ACTN</name>
<evidence type="ECO:0000313" key="3">
    <source>
        <dbReference type="EMBL" id="AGQ19675.1"/>
    </source>
</evidence>
<dbReference type="EMBL" id="KC811139">
    <property type="protein sequence ID" value="AGQ19675.1"/>
    <property type="molecule type" value="Genomic_DNA"/>
</dbReference>
<accession>S5DRV0</accession>
<dbReference type="AlphaFoldDB" id="S5DRV0"/>
<keyword evidence="1" id="KW-0175">Coiled coil</keyword>
<reference evidence="3" key="1">
    <citation type="journal article" date="2013" name="Sci. Rep.">
        <title>Metagenomics uncovers a new group of low GC and ultra-small marine Actinobacteria.</title>
        <authorList>
            <person name="Ghai R."/>
            <person name="Mizuno C.M."/>
            <person name="Picazo A."/>
            <person name="Camacho A."/>
            <person name="Rodriguez-Valera F."/>
        </authorList>
    </citation>
    <scope>NUCLEOTIDE SEQUENCE</scope>
</reference>
<sequence>MRKKYIFRFAYVLLSASVILSLFINLRINEISKELSVINTEIVELERSKANLNIEYIRKYSFENIENLSKLKSYVRLRVSNLNLDLETPYKANTEDVQETIVMGFGR</sequence>
<protein>
    <submittedName>
        <fullName evidence="3">MedDCM-OCT-S40-C26-cds37</fullName>
    </submittedName>
</protein>
<organism evidence="3">
    <name type="scientific">Candidatus Actinomarina minuta</name>
    <dbReference type="NCBI Taxonomy" id="1389454"/>
    <lineage>
        <taxon>Bacteria</taxon>
        <taxon>Bacillati</taxon>
        <taxon>Actinomycetota</taxon>
        <taxon>Actinomycetes</taxon>
        <taxon>Candidatus Actinomarinidae</taxon>
        <taxon>Candidatus Actinomarinales</taxon>
        <taxon>Candidatus Actinomarineae</taxon>
        <taxon>Candidatus Actinomarinaceae</taxon>
        <taxon>Candidatus Actinomarina</taxon>
    </lineage>
</organism>
<feature type="transmembrane region" description="Helical" evidence="2">
    <location>
        <begin position="6"/>
        <end position="26"/>
    </location>
</feature>
<feature type="coiled-coil region" evidence="1">
    <location>
        <begin position="28"/>
        <end position="55"/>
    </location>
</feature>
<keyword evidence="2" id="KW-0812">Transmembrane</keyword>
<evidence type="ECO:0000256" key="2">
    <source>
        <dbReference type="SAM" id="Phobius"/>
    </source>
</evidence>
<keyword evidence="2" id="KW-0472">Membrane</keyword>
<keyword evidence="2" id="KW-1133">Transmembrane helix</keyword>
<evidence type="ECO:0000256" key="1">
    <source>
        <dbReference type="SAM" id="Coils"/>
    </source>
</evidence>
<proteinExistence type="predicted"/>